<dbReference type="GO" id="GO:0006405">
    <property type="term" value="P:RNA export from nucleus"/>
    <property type="evidence" value="ECO:0007669"/>
    <property type="project" value="TreeGrafter"/>
</dbReference>
<keyword evidence="4" id="KW-0653">Protein transport</keyword>
<proteinExistence type="predicted"/>
<dbReference type="EMBL" id="NPHW01003060">
    <property type="protein sequence ID" value="OXV10208.1"/>
    <property type="molecule type" value="Genomic_DNA"/>
</dbReference>
<dbReference type="OrthoDB" id="102511at2759"/>
<keyword evidence="2" id="KW-0813">Transport</keyword>
<dbReference type="InterPro" id="IPR048883">
    <property type="entry name" value="Nup188_N-subdom_III"/>
</dbReference>
<feature type="transmembrane region" description="Helical" evidence="8">
    <location>
        <begin position="408"/>
        <end position="430"/>
    </location>
</feature>
<evidence type="ECO:0000256" key="3">
    <source>
        <dbReference type="ARBA" id="ARBA00022816"/>
    </source>
</evidence>
<dbReference type="GO" id="GO:0006606">
    <property type="term" value="P:protein import into nucleus"/>
    <property type="evidence" value="ECO:0007669"/>
    <property type="project" value="TreeGrafter"/>
</dbReference>
<dbReference type="PANTHER" id="PTHR31431:SF1">
    <property type="entry name" value="NUCLEOPORIN NUP188"/>
    <property type="match status" value="1"/>
</dbReference>
<evidence type="ECO:0000256" key="1">
    <source>
        <dbReference type="ARBA" id="ARBA00004567"/>
    </source>
</evidence>
<dbReference type="InterPro" id="IPR044840">
    <property type="entry name" value="Nup188"/>
</dbReference>
<sequence length="1834" mass="204619">MAPISEAYFPSLDKCFSQPLRLLSWKRAFLHLCDPEENPDHALSVNSFLSHPESVHLLSQCLKPFDAPFPKSKVEFESRTAAIHVSPPPQAPYNLEEIKADALWLSQNAAIDEVTALRITILEWQDRPATRLLAGFSEEEGMSLLDAAGVDNFSASLVGSQVMDALKTTASREEDTSTFLSERSRRLRLRYLYLSEKSHILKISRKLLSIYLRDTIPNGGTESNTYHPIQKEPHGNDSLRDLGSSIFKGKIKGDDYIFFLWDCIDAIKSRLQAFHGDGGWFSTTEADEESEAAWRTVLIEEVIHIMQIIFLQLEASTSIPTADLLISWLGLVSEYGFLESVSIPCLDPVTLLLPLQALVSTVTLAFLKLPLAVPFILDNAQMQVESKDTYTREPYFLSRQNIAEINEFFLNAINMGIMTASPAIFSWGMILHTMRELALIAKEDREMEQFHTAVDSFTSNTSAATPSPGPEQSLYEDLLDSARIPAFGDDFVAVLILGAMDKGRAFDVITNIANKVGSMSAIDDGLTNCWLRLALLDVICCSVQSLDYMPEIVEATLAILRDPSGDFTWKCREHDCYPSDPRLLFLKNSGLMDRIFRLARSRFPYETVPFLKLCRALIIKGTETDDGFPVIFDELENIMTFTQVVSPDFQGYETIREDENANFVSLVQPILMIDGVAKNMSSNGSNDNALIVTSASQVPAATIGQVISESKPAVIMWHHQYSCLSFLGSWLESWAGNAGSSTDSGEDSAIEIIELLSDLLASVWSTKIRDDRSSAKKILELASDGLTGQRDIIAIIIDIMERSLHSVGLKAGIRRQSDLTVACVNFSRTLLAVLPSRVWPFLARSSLLGSNGQGGMMSSIVSAVEMTAGEYPFLLNCIRLFDCMVEDAISHAAIRKAANRISSKSNSASDWNAGIPSHIMSNVLLSCVRTMIEVLNSNGNWRFNEPEWRLEINSHLASAFEKILYYTYGVNDSEKLESKITGVFAASASYILDVLRPRSSDEIPFNPILRILLDGLQTPTATIYLRQLMFIKRQSISTLRLAIKLVQAAQLLGSSLSLLEDQLFKATPVLVRLYGIHDHYRLPVIKLLELLISKAASDSENEPPSLLGHLGAESSCLFLDMLSQFDKPLGEPSLLLSIWQLLSTLVSKRQQWFAVYLLTGSSPRDSLRKDDTEKAPTMRGTPFLRTALETLINIRQVSPQVALGLLEFVSRSQEHWPWATAEIRKHPNFLNGLINHTTSLDMSSQSVLNQVYLNKIAAVTADLCAIYLHSAKEARDRTFFKTLIPLVSWFAQNAVEVSGYNASLHANLKRNFEMKYAPSKLLDFKRTSLEPYPLGDNYYYDTYLAQKLLSYDFAWTGTRNQGFEEEFARANMNLSLVEAQVSLFNSWKFFAIEHCADFMPLREVQRSMALVIQRCLIANTRDIPQEAIFDRLQQSRIDFALALLQRLVEITSRGTEVFEVLSVVWEAIRARGTTYENALIHNDTDYYRSLLNVLFLALQFHVAHASRASPEAVSKKPHISYDLPLVLEVIKIVIAQGFRSLTTYLHDEPEKCSPKDFAILNAILQTALQVKNTERIYERIVFHIADNNTARYAMTLFSWSDRLTVEGDPVYGELSMLFLVQLSTVPLLAEHLAVEGVFMKLSTCRLSSILQQGKGCGPFDPIPRLYSIWTGGILPLCLNLLYHVPQAAPEVSAFLNQFGGQLDRATDSLAGVHATTASPHSAPKISLTMASEVYSLALISFILRRLRDAGPSAGLDSQAVQELRWDVAQVKDDLEELLGRRPLLRTRLIATSENELELAKQTPVSAASEAENRLEERIVSELDAALVCVGGGED</sequence>
<keyword evidence="3" id="KW-0509">mRNA transport</keyword>
<dbReference type="Pfam" id="PF18378">
    <property type="entry name" value="Nup188_C"/>
    <property type="match status" value="1"/>
</dbReference>
<keyword evidence="8" id="KW-1133">Transmembrane helix</keyword>
<protein>
    <submittedName>
        <fullName evidence="11">Uncharacterized protein</fullName>
    </submittedName>
</protein>
<evidence type="ECO:0000256" key="6">
    <source>
        <dbReference type="ARBA" id="ARBA00023132"/>
    </source>
</evidence>
<keyword evidence="12" id="KW-1185">Reference proteome</keyword>
<evidence type="ECO:0000313" key="11">
    <source>
        <dbReference type="EMBL" id="OXV10208.1"/>
    </source>
</evidence>
<dbReference type="GO" id="GO:0017056">
    <property type="term" value="F:structural constituent of nuclear pore"/>
    <property type="evidence" value="ECO:0007669"/>
    <property type="project" value="InterPro"/>
</dbReference>
<comment type="caution">
    <text evidence="11">The sequence shown here is derived from an EMBL/GenBank/DDBJ whole genome shotgun (WGS) entry which is preliminary data.</text>
</comment>
<dbReference type="GO" id="GO:0051028">
    <property type="term" value="P:mRNA transport"/>
    <property type="evidence" value="ECO:0007669"/>
    <property type="project" value="UniProtKB-KW"/>
</dbReference>
<keyword evidence="5" id="KW-0811">Translocation</keyword>
<feature type="transmembrane region" description="Helical" evidence="8">
    <location>
        <begin position="351"/>
        <end position="377"/>
    </location>
</feature>
<keyword evidence="6" id="KW-0906">Nuclear pore complex</keyword>
<evidence type="ECO:0000259" key="10">
    <source>
        <dbReference type="Pfam" id="PF21093"/>
    </source>
</evidence>
<reference evidence="11 12" key="1">
    <citation type="journal article" date="2015" name="Environ. Microbiol.">
        <title>Metagenome sequence of Elaphomyces granulatus from sporocarp tissue reveals Ascomycota ectomycorrhizal fingerprints of genome expansion and a Proteobacteria-rich microbiome.</title>
        <authorList>
            <person name="Quandt C.A."/>
            <person name="Kohler A."/>
            <person name="Hesse C.N."/>
            <person name="Sharpton T.J."/>
            <person name="Martin F."/>
            <person name="Spatafora J.W."/>
        </authorList>
    </citation>
    <scope>NUCLEOTIDE SEQUENCE [LARGE SCALE GENOMIC DNA]</scope>
    <source>
        <strain evidence="11 12">OSC145934</strain>
    </source>
</reference>
<evidence type="ECO:0000259" key="9">
    <source>
        <dbReference type="Pfam" id="PF18378"/>
    </source>
</evidence>
<evidence type="ECO:0000256" key="7">
    <source>
        <dbReference type="ARBA" id="ARBA00023242"/>
    </source>
</evidence>
<dbReference type="Proteomes" id="UP000243515">
    <property type="component" value="Unassembled WGS sequence"/>
</dbReference>
<evidence type="ECO:0000313" key="12">
    <source>
        <dbReference type="Proteomes" id="UP000243515"/>
    </source>
</evidence>
<evidence type="ECO:0000256" key="4">
    <source>
        <dbReference type="ARBA" id="ARBA00022927"/>
    </source>
</evidence>
<feature type="domain" description="Nuclear pore protein Nup188 C-terminal" evidence="9">
    <location>
        <begin position="1461"/>
        <end position="1828"/>
    </location>
</feature>
<keyword evidence="7" id="KW-0539">Nucleus</keyword>
<name>A0A232M1K7_9EURO</name>
<keyword evidence="8" id="KW-0472">Membrane</keyword>
<gene>
    <name evidence="11" type="ORF">Egran_02030</name>
</gene>
<dbReference type="InterPro" id="IPR041634">
    <property type="entry name" value="Nup188_C"/>
</dbReference>
<evidence type="ECO:0000256" key="2">
    <source>
        <dbReference type="ARBA" id="ARBA00022448"/>
    </source>
</evidence>
<evidence type="ECO:0000256" key="5">
    <source>
        <dbReference type="ARBA" id="ARBA00023010"/>
    </source>
</evidence>
<comment type="subcellular location">
    <subcellularLocation>
        <location evidence="1">Nucleus</location>
        <location evidence="1">Nuclear pore complex</location>
    </subcellularLocation>
</comment>
<accession>A0A232M1K7</accession>
<evidence type="ECO:0000256" key="8">
    <source>
        <dbReference type="SAM" id="Phobius"/>
    </source>
</evidence>
<dbReference type="GO" id="GO:0044611">
    <property type="term" value="C:nuclear pore inner ring"/>
    <property type="evidence" value="ECO:0007669"/>
    <property type="project" value="TreeGrafter"/>
</dbReference>
<dbReference type="Gene3D" id="1.25.10.70">
    <property type="match status" value="1"/>
</dbReference>
<feature type="domain" description="Nucleoporin Nup188 N-terminal subdomain III" evidence="10">
    <location>
        <begin position="714"/>
        <end position="1160"/>
    </location>
</feature>
<dbReference type="Pfam" id="PF21093">
    <property type="entry name" value="Nup188_N-subdom_III"/>
    <property type="match status" value="1"/>
</dbReference>
<dbReference type="PANTHER" id="PTHR31431">
    <property type="entry name" value="NUCLEOPORIN NUP188 HOMOLOG"/>
    <property type="match status" value="1"/>
</dbReference>
<organism evidence="11 12">
    <name type="scientific">Elaphomyces granulatus</name>
    <dbReference type="NCBI Taxonomy" id="519963"/>
    <lineage>
        <taxon>Eukaryota</taxon>
        <taxon>Fungi</taxon>
        <taxon>Dikarya</taxon>
        <taxon>Ascomycota</taxon>
        <taxon>Pezizomycotina</taxon>
        <taxon>Eurotiomycetes</taxon>
        <taxon>Eurotiomycetidae</taxon>
        <taxon>Eurotiales</taxon>
        <taxon>Elaphomycetaceae</taxon>
        <taxon>Elaphomyces</taxon>
    </lineage>
</organism>
<keyword evidence="8" id="KW-0812">Transmembrane</keyword>